<dbReference type="EMBL" id="CABIJS010000719">
    <property type="protein sequence ID" value="VUZ57525.1"/>
    <property type="molecule type" value="Genomic_DNA"/>
</dbReference>
<dbReference type="InterPro" id="IPR003169">
    <property type="entry name" value="GYF"/>
</dbReference>
<feature type="non-terminal residue" evidence="3">
    <location>
        <position position="1"/>
    </location>
</feature>
<dbReference type="PROSITE" id="PS50829">
    <property type="entry name" value="GYF"/>
    <property type="match status" value="1"/>
</dbReference>
<evidence type="ECO:0000259" key="2">
    <source>
        <dbReference type="PROSITE" id="PS50829"/>
    </source>
</evidence>
<organism evidence="3 4">
    <name type="scientific">Hymenolepis diminuta</name>
    <name type="common">Rat tapeworm</name>
    <dbReference type="NCBI Taxonomy" id="6216"/>
    <lineage>
        <taxon>Eukaryota</taxon>
        <taxon>Metazoa</taxon>
        <taxon>Spiralia</taxon>
        <taxon>Lophotrochozoa</taxon>
        <taxon>Platyhelminthes</taxon>
        <taxon>Cestoda</taxon>
        <taxon>Eucestoda</taxon>
        <taxon>Cyclophyllidea</taxon>
        <taxon>Hymenolepididae</taxon>
        <taxon>Hymenolepis</taxon>
    </lineage>
</organism>
<dbReference type="InterPro" id="IPR051640">
    <property type="entry name" value="GRB10-interact_GYF"/>
</dbReference>
<feature type="compositionally biased region" description="Low complexity" evidence="1">
    <location>
        <begin position="490"/>
        <end position="509"/>
    </location>
</feature>
<feature type="compositionally biased region" description="Basic residues" evidence="1">
    <location>
        <begin position="828"/>
        <end position="839"/>
    </location>
</feature>
<dbReference type="InterPro" id="IPR035445">
    <property type="entry name" value="GYF-like_dom_sf"/>
</dbReference>
<feature type="compositionally biased region" description="Polar residues" evidence="1">
    <location>
        <begin position="358"/>
        <end position="371"/>
    </location>
</feature>
<feature type="compositionally biased region" description="Basic and acidic residues" evidence="1">
    <location>
        <begin position="850"/>
        <end position="865"/>
    </location>
</feature>
<reference evidence="3 4" key="1">
    <citation type="submission" date="2019-07" db="EMBL/GenBank/DDBJ databases">
        <authorList>
            <person name="Jastrzebski P J."/>
            <person name="Paukszto L."/>
            <person name="Jastrzebski P J."/>
        </authorList>
    </citation>
    <scope>NUCLEOTIDE SEQUENCE [LARGE SCALE GENOMIC DNA]</scope>
    <source>
        <strain evidence="3 4">WMS-il1</strain>
    </source>
</reference>
<feature type="region of interest" description="Disordered" evidence="1">
    <location>
        <begin position="489"/>
        <end position="509"/>
    </location>
</feature>
<feature type="compositionally biased region" description="Polar residues" evidence="1">
    <location>
        <begin position="111"/>
        <end position="121"/>
    </location>
</feature>
<dbReference type="SMART" id="SM00444">
    <property type="entry name" value="GYF"/>
    <property type="match status" value="1"/>
</dbReference>
<dbReference type="GO" id="GO:0005829">
    <property type="term" value="C:cytosol"/>
    <property type="evidence" value="ECO:0007669"/>
    <property type="project" value="TreeGrafter"/>
</dbReference>
<dbReference type="PANTHER" id="PTHR14445:SF36">
    <property type="entry name" value="FI03272P-RELATED"/>
    <property type="match status" value="1"/>
</dbReference>
<evidence type="ECO:0000313" key="3">
    <source>
        <dbReference type="EMBL" id="VUZ57525.1"/>
    </source>
</evidence>
<proteinExistence type="predicted"/>
<keyword evidence="4" id="KW-1185">Reference proteome</keyword>
<dbReference type="SUPFAM" id="SSF55277">
    <property type="entry name" value="GYF domain"/>
    <property type="match status" value="1"/>
</dbReference>
<dbReference type="Proteomes" id="UP000321570">
    <property type="component" value="Unassembled WGS sequence"/>
</dbReference>
<sequence length="1188" mass="129215">LERVLRGSPSLSFCSTVIYCVRSVCQIQFLPYLQMESNTKSSNIAYTKDQLLEIREAFIACGGPSRYPIVNSVISRDPEKRPHFRKHKPTGDGVTIPNRTPRRNEHYAGSYESNGEGSVPNSAGWRRTRRTSGASVPQSPLDAHTVRNNSGSSNGEENESNMVTEGGGQVRREFDWTLGCGKWRHRSTSGSERGGHKGGFFVSAGRGRGRGCGNGVGGSDGNGGGFTCPSRGRGFMRRPFQHGAAGPSRGGARGGLKHTPFNNLGPDHRPKEEDFEPQDEQHLQQYQHFPPHSHHQFHRHDAEDSGDGGQQHQEKQEEVPSSLDDHTPQQASVSNRTSEQVQEHAPQFICPSHHGLDVSTNNSIETASTNTPGGGSYPFVPSNHPPPPPHLLDLHSPLGQTGHEETQVPPPPTMWYYRDPHGNIHGPFNDGTMRAWYEAGYFKLGIEMRRECDKIFSQLSEYESRLGGNPFMNSRSLAPVESPLPNSVIPQSPSLMSKQQQSQQPSMMNPLGSRLSSLSGGTGGVLPISMDMLRSSILTQQQQAMQSQQAAPSPIQDSTSWFCNPFSNLASKTLFDLASMSQMTLMDMLRLRQIAQMATNPTSQPSGPAIDEKAIVEALAALNIGLSVNPTPQPPPSPQPVNFPPNVIDLQQLEAAIHRRQQEEEEQKQAAPEGEAASQRQQQVQEAPQHTQVEKELVEIPVKEFTAPQSQKKRKEKAKKVSPAQEGLKREEEVKQAAVPVVEQAQQPTVTTTNASKKKKRKSKNADAAAAESKPEEAEEVTAVNAGFLEPEDDWVAVPASGATFNPQPIPQNATLWQQQEDTEKLQSAKKSKKKKKGKLSAAELQQQAWEHEEERRRKANAERVAREEAEEAALAAALAEEEAIASAAGNVATSSSAKLTAAARRQLEETQRVRQQQLAREAAKKEAEASLASFKLPPTAKWGGANRNAVAAAATSSTSGVPTSMADILVAQMQEEELERMKPNSGHATFASKVASGTHARQPPPSSTAGKPKLFVTADAQPSTLAATKQQQPTKPSDLVVNFHPAKPAPKASSVIAASKTNQSVASLNVPSIWNMVVDTNATAKSANSKKDRKKKKANANSNLLTGSIISLTPKARQELVKWCENKLSAFQHGNVDIPTLISVLCDMEEDQDVLECIESSFGKSQRVSNFSKAFVEKRATLMGATA</sequence>
<feature type="compositionally biased region" description="Gly residues" evidence="1">
    <location>
        <begin position="213"/>
        <end position="226"/>
    </location>
</feature>
<dbReference type="Pfam" id="PF02213">
    <property type="entry name" value="GYF"/>
    <property type="match status" value="1"/>
</dbReference>
<feature type="compositionally biased region" description="Polar residues" evidence="1">
    <location>
        <begin position="328"/>
        <end position="340"/>
    </location>
</feature>
<feature type="compositionally biased region" description="Low complexity" evidence="1">
    <location>
        <begin position="888"/>
        <end position="904"/>
    </location>
</feature>
<feature type="compositionally biased region" description="Low complexity" evidence="1">
    <location>
        <begin position="736"/>
        <end position="755"/>
    </location>
</feature>
<accession>A0A564ZDF0</accession>
<gene>
    <name evidence="3" type="ORF">WMSIL1_LOCUS15128</name>
</gene>
<feature type="domain" description="GYF" evidence="2">
    <location>
        <begin position="412"/>
        <end position="460"/>
    </location>
</feature>
<dbReference type="Gene3D" id="3.30.1490.40">
    <property type="match status" value="1"/>
</dbReference>
<feature type="region of interest" description="Disordered" evidence="1">
    <location>
        <begin position="799"/>
        <end position="865"/>
    </location>
</feature>
<evidence type="ECO:0000256" key="1">
    <source>
        <dbReference type="SAM" id="MobiDB-lite"/>
    </source>
</evidence>
<feature type="compositionally biased region" description="Polar residues" evidence="1">
    <location>
        <begin position="803"/>
        <end position="820"/>
    </location>
</feature>
<feature type="compositionally biased region" description="Basic residues" evidence="1">
    <location>
        <begin position="711"/>
        <end position="720"/>
    </location>
</feature>
<feature type="compositionally biased region" description="Basic and acidic residues" evidence="1">
    <location>
        <begin position="312"/>
        <end position="327"/>
    </location>
</feature>
<feature type="compositionally biased region" description="Basic and acidic residues" evidence="1">
    <location>
        <begin position="692"/>
        <end position="702"/>
    </location>
</feature>
<feature type="region of interest" description="Disordered" evidence="1">
    <location>
        <begin position="213"/>
        <end position="406"/>
    </location>
</feature>
<dbReference type="AlphaFoldDB" id="A0A564ZDF0"/>
<name>A0A564ZDF0_HYMDI</name>
<feature type="region of interest" description="Disordered" evidence="1">
    <location>
        <begin position="659"/>
        <end position="784"/>
    </location>
</feature>
<feature type="compositionally biased region" description="Polar residues" evidence="1">
    <location>
        <begin position="678"/>
        <end position="691"/>
    </location>
</feature>
<feature type="region of interest" description="Disordered" evidence="1">
    <location>
        <begin position="78"/>
        <end position="170"/>
    </location>
</feature>
<dbReference type="PANTHER" id="PTHR14445">
    <property type="entry name" value="GRB10 INTERACTING GYF PROTEIN"/>
    <property type="match status" value="1"/>
</dbReference>
<protein>
    <recommendedName>
        <fullName evidence="2">GYF domain-containing protein</fullName>
    </recommendedName>
</protein>
<feature type="region of interest" description="Disordered" evidence="1">
    <location>
        <begin position="888"/>
        <end position="932"/>
    </location>
</feature>
<evidence type="ECO:0000313" key="4">
    <source>
        <dbReference type="Proteomes" id="UP000321570"/>
    </source>
</evidence>